<name>A0A4Y9ZFD2_9AGAM</name>
<dbReference type="Proteomes" id="UP000298327">
    <property type="component" value="Unassembled WGS sequence"/>
</dbReference>
<evidence type="ECO:0000256" key="2">
    <source>
        <dbReference type="SAM" id="Phobius"/>
    </source>
</evidence>
<evidence type="ECO:0000313" key="4">
    <source>
        <dbReference type="Proteomes" id="UP000298327"/>
    </source>
</evidence>
<feature type="compositionally biased region" description="Polar residues" evidence="1">
    <location>
        <begin position="283"/>
        <end position="294"/>
    </location>
</feature>
<keyword evidence="2" id="KW-1133">Transmembrane helix</keyword>
<dbReference type="OrthoDB" id="3197626at2759"/>
<sequence length="305" mass="34252">MVNWTDPAEELRETQSFTRVILSCFGLYFWELFETCGFEWSILTGRRRFRWHLVSCYSSFSNLVPTPTDFNGGPVFFFLCRYTIFFSLVGLIVSISVTERINCAALYTFNAIVGDLSIMTASTVLMIRTIVMWERNVTISAILGVIGLAMVFDLLIMVLAAARVFARTGIFNIRALLFDEGLIFFFLSGVCNIVPAVFSILDLNPVMNIITTVPISTISAIAACRTVIQLPEVQSDLFIHVSNVMGENTTVRHIHTQRRTIPHNEVGEIQMKTERYVMEDFSDAQSGISRSPSDVSPLGKRRGAL</sequence>
<protein>
    <submittedName>
        <fullName evidence="3">Uncharacterized protein</fullName>
    </submittedName>
</protein>
<organism evidence="3 4">
    <name type="scientific">Dentipellis fragilis</name>
    <dbReference type="NCBI Taxonomy" id="205917"/>
    <lineage>
        <taxon>Eukaryota</taxon>
        <taxon>Fungi</taxon>
        <taxon>Dikarya</taxon>
        <taxon>Basidiomycota</taxon>
        <taxon>Agaricomycotina</taxon>
        <taxon>Agaricomycetes</taxon>
        <taxon>Russulales</taxon>
        <taxon>Hericiaceae</taxon>
        <taxon>Dentipellis</taxon>
    </lineage>
</organism>
<evidence type="ECO:0000256" key="1">
    <source>
        <dbReference type="SAM" id="MobiDB-lite"/>
    </source>
</evidence>
<reference evidence="3 4" key="1">
    <citation type="submission" date="2019-02" db="EMBL/GenBank/DDBJ databases">
        <title>Genome sequencing of the rare red list fungi Dentipellis fragilis.</title>
        <authorList>
            <person name="Buettner E."/>
            <person name="Kellner H."/>
        </authorList>
    </citation>
    <scope>NUCLEOTIDE SEQUENCE [LARGE SCALE GENOMIC DNA]</scope>
    <source>
        <strain evidence="3 4">DSM 105465</strain>
    </source>
</reference>
<feature type="transmembrane region" description="Helical" evidence="2">
    <location>
        <begin position="75"/>
        <end position="97"/>
    </location>
</feature>
<comment type="caution">
    <text evidence="3">The sequence shown here is derived from an EMBL/GenBank/DDBJ whole genome shotgun (WGS) entry which is preliminary data.</text>
</comment>
<proteinExistence type="predicted"/>
<keyword evidence="2" id="KW-0812">Transmembrane</keyword>
<keyword evidence="2" id="KW-0472">Membrane</keyword>
<feature type="transmembrane region" description="Helical" evidence="2">
    <location>
        <begin position="139"/>
        <end position="162"/>
    </location>
</feature>
<feature type="transmembrane region" description="Helical" evidence="2">
    <location>
        <begin position="207"/>
        <end position="228"/>
    </location>
</feature>
<dbReference type="EMBL" id="SEOQ01000013">
    <property type="protein sequence ID" value="TFY72478.1"/>
    <property type="molecule type" value="Genomic_DNA"/>
</dbReference>
<evidence type="ECO:0000313" key="3">
    <source>
        <dbReference type="EMBL" id="TFY72478.1"/>
    </source>
</evidence>
<feature type="region of interest" description="Disordered" evidence="1">
    <location>
        <begin position="283"/>
        <end position="305"/>
    </location>
</feature>
<gene>
    <name evidence="3" type="ORF">EVG20_g510</name>
</gene>
<keyword evidence="4" id="KW-1185">Reference proteome</keyword>
<accession>A0A4Y9ZFD2</accession>
<feature type="transmembrane region" description="Helical" evidence="2">
    <location>
        <begin position="104"/>
        <end position="127"/>
    </location>
</feature>
<dbReference type="AlphaFoldDB" id="A0A4Y9ZFD2"/>
<feature type="transmembrane region" description="Helical" evidence="2">
    <location>
        <begin position="182"/>
        <end position="201"/>
    </location>
</feature>